<comment type="caution">
    <text evidence="2">The sequence shown here is derived from an EMBL/GenBank/DDBJ whole genome shotgun (WGS) entry which is preliminary data.</text>
</comment>
<feature type="region of interest" description="Disordered" evidence="1">
    <location>
        <begin position="1"/>
        <end position="23"/>
    </location>
</feature>
<accession>A0A3P3U0F6</accession>
<keyword evidence="3" id="KW-1185">Reference proteome</keyword>
<gene>
    <name evidence="2" type="ORF">EHV15_02810</name>
</gene>
<dbReference type="RefSeq" id="WP_128629929.1">
    <property type="nucleotide sequence ID" value="NZ_RRCN01000001.1"/>
</dbReference>
<dbReference type="Proteomes" id="UP000267017">
    <property type="component" value="Unassembled WGS sequence"/>
</dbReference>
<dbReference type="AlphaFoldDB" id="A0A3P3U0F6"/>
<evidence type="ECO:0000313" key="3">
    <source>
        <dbReference type="Proteomes" id="UP000267017"/>
    </source>
</evidence>
<evidence type="ECO:0000256" key="1">
    <source>
        <dbReference type="SAM" id="MobiDB-lite"/>
    </source>
</evidence>
<sequence>MKPEDKQEQYVSGQIKDAASGEFPDHKEISEAENGSMVNDMEDLIQLGEDMEQMATGSEDLQDGLKPDPQQ</sequence>
<reference evidence="2 3" key="1">
    <citation type="submission" date="2018-11" db="EMBL/GenBank/DDBJ databases">
        <title>Genome sequencing of Paenibacillus sp. KCOM 3021 (= ChDC PVNT-B20).</title>
        <authorList>
            <person name="Kook J.-K."/>
            <person name="Park S.-N."/>
            <person name="Lim Y.K."/>
        </authorList>
    </citation>
    <scope>NUCLEOTIDE SEQUENCE [LARGE SCALE GENOMIC DNA]</scope>
    <source>
        <strain evidence="2 3">KCOM 3021</strain>
    </source>
</reference>
<protein>
    <submittedName>
        <fullName evidence="2">Uncharacterized protein</fullName>
    </submittedName>
</protein>
<name>A0A3P3U0F6_9BACL</name>
<dbReference type="OrthoDB" id="2680441at2"/>
<evidence type="ECO:0000313" key="2">
    <source>
        <dbReference type="EMBL" id="RRJ62013.1"/>
    </source>
</evidence>
<feature type="region of interest" description="Disordered" evidence="1">
    <location>
        <begin position="52"/>
        <end position="71"/>
    </location>
</feature>
<organism evidence="2 3">
    <name type="scientific">Paenibacillus oralis</name>
    <dbReference type="NCBI Taxonomy" id="2490856"/>
    <lineage>
        <taxon>Bacteria</taxon>
        <taxon>Bacillati</taxon>
        <taxon>Bacillota</taxon>
        <taxon>Bacilli</taxon>
        <taxon>Bacillales</taxon>
        <taxon>Paenibacillaceae</taxon>
        <taxon>Paenibacillus</taxon>
    </lineage>
</organism>
<dbReference type="EMBL" id="RRCN01000001">
    <property type="protein sequence ID" value="RRJ62013.1"/>
    <property type="molecule type" value="Genomic_DNA"/>
</dbReference>
<proteinExistence type="predicted"/>